<comment type="subcellular location">
    <subcellularLocation>
        <location evidence="1">Cell membrane</location>
        <topology evidence="1">Peripheral membrane protein</topology>
        <orientation evidence="1">Cytoplasmic side</orientation>
    </subcellularLocation>
</comment>
<evidence type="ECO:0000313" key="11">
    <source>
        <dbReference type="Proteomes" id="UP000825935"/>
    </source>
</evidence>
<comment type="caution">
    <text evidence="10">The sequence shown here is derived from an EMBL/GenBank/DDBJ whole genome shotgun (WGS) entry which is preliminary data.</text>
</comment>
<dbReference type="PANTHER" id="PTHR31083:SF6">
    <property type="entry name" value="PROTEIN SOSEKI 3"/>
    <property type="match status" value="1"/>
</dbReference>
<feature type="compositionally biased region" description="Basic and acidic residues" evidence="8">
    <location>
        <begin position="263"/>
        <end position="275"/>
    </location>
</feature>
<feature type="compositionally biased region" description="Basic and acidic residues" evidence="8">
    <location>
        <begin position="337"/>
        <end position="348"/>
    </location>
</feature>
<feature type="compositionally biased region" description="Basic residues" evidence="8">
    <location>
        <begin position="82"/>
        <end position="92"/>
    </location>
</feature>
<organism evidence="10 11">
    <name type="scientific">Ceratopteris richardii</name>
    <name type="common">Triangle waterfern</name>
    <dbReference type="NCBI Taxonomy" id="49495"/>
    <lineage>
        <taxon>Eukaryota</taxon>
        <taxon>Viridiplantae</taxon>
        <taxon>Streptophyta</taxon>
        <taxon>Embryophyta</taxon>
        <taxon>Tracheophyta</taxon>
        <taxon>Polypodiopsida</taxon>
        <taxon>Polypodiidae</taxon>
        <taxon>Polypodiales</taxon>
        <taxon>Pteridineae</taxon>
        <taxon>Pteridaceae</taxon>
        <taxon>Parkerioideae</taxon>
        <taxon>Ceratopteris</taxon>
    </lineage>
</organism>
<dbReference type="GO" id="GO:0005886">
    <property type="term" value="C:plasma membrane"/>
    <property type="evidence" value="ECO:0007669"/>
    <property type="project" value="UniProtKB-SubCell"/>
</dbReference>
<dbReference type="GO" id="GO:0051301">
    <property type="term" value="P:cell division"/>
    <property type="evidence" value="ECO:0007669"/>
    <property type="project" value="UniProtKB-KW"/>
</dbReference>
<keyword evidence="11" id="KW-1185">Reference proteome</keyword>
<sequence length="972" mass="105365">MLLVHGGQSSIIHHVVHQLAGDSGADKTMSLPSSSSAASSPSFSRNLPHSPEQEDLAETRFNPLFIHTGSHASGHQTFVKQSHSHNQSHSHSHYSPPNNLAHTNIRSNSSIASERSTGGHNKLGNNSSSCGSMQPPIPPSTPSRKVQVIYYLSRSGQLEHPHLLEVTTPPNQGLYLRDVKRRLAVIRGKRLPSSFAWSYKRSYKNGYVWQDLCDDDLIFPAHGCEYVLKGSEILHGQRDTADEEEPAQTSKAENGQGVLNSGGKEDYREPDGGDRKDACRIAQEESARAVDSACLHVNMVENGTDAATQTEEDLGPATEMNGSNEKPSLLTNGPSHNHHDTLSVKHASDSSPNRVSCTASRPENAVELNNTEFASPPSSSSATNSPSPYKEIASTSSSSASGFTAAKDCCSIRESNREHGKAMSDCINPGSKTPGRPWMKKAIQKLEEQGEILRLHGPSVSGAGQSCSREPSSGNKNVVNRVNNRRMCGNSVAAVIMEEADPHSAATSMRSSKGKHSNALSLLQFMSCGGLDVKEQILPMSLYRLRSRGTPAAADQLHMSTYAMSPEQSEQDCFVPYGSSETSNLWSKISKSKSLCLDTSVCRPPSKASVEFANDEYDVRQAKHHSQPVQGNSLTTANGSSTKSMNSSMPDVISIGRSSKSDSCRSITASHEFECDESDRRLRKREDMLNNGSIVANNSSRFSVKTEAVSIPTSKNETMRHGTGTRSARALSGEILLNKGSPLFVPGKRHLSYSGTPLNYVSSGITPPSQLIGSTTLQEHPESGINENPPMQDEENKAVGSRTTCNPSTAFSEDDVNCVHISKSGACKSGEQKCVTINGYDRSMAQIWEELLAAPMSTLEEKQQKDGDFPRVRHVTMGSGSTWEVERTLQNAVELSLQPPLENHLLHVDCPKCGRKLKPDSMKVHVKNCSSPTHVHISCLNTNLSSFAKSPRSDSNLCQRFVRASPPPPPKI</sequence>
<keyword evidence="4" id="KW-0132">Cell division</keyword>
<feature type="compositionally biased region" description="Low complexity" evidence="8">
    <location>
        <begin position="30"/>
        <end position="44"/>
    </location>
</feature>
<keyword evidence="6" id="KW-0131">Cell cycle</keyword>
<name>A0A8T2T9Z1_CERRI</name>
<evidence type="ECO:0000259" key="9">
    <source>
        <dbReference type="Pfam" id="PF06136"/>
    </source>
</evidence>
<feature type="region of interest" description="Disordered" evidence="8">
    <location>
        <begin position="622"/>
        <end position="663"/>
    </location>
</feature>
<evidence type="ECO:0000256" key="4">
    <source>
        <dbReference type="ARBA" id="ARBA00022618"/>
    </source>
</evidence>
<dbReference type="AlphaFoldDB" id="A0A8T2T9Z1"/>
<feature type="region of interest" description="Disordered" evidence="8">
    <location>
        <begin position="23"/>
        <end position="53"/>
    </location>
</feature>
<keyword evidence="2" id="KW-0217">Developmental protein</keyword>
<feature type="region of interest" description="Disordered" evidence="8">
    <location>
        <begin position="237"/>
        <end position="275"/>
    </location>
</feature>
<evidence type="ECO:0000256" key="6">
    <source>
        <dbReference type="ARBA" id="ARBA00023306"/>
    </source>
</evidence>
<feature type="region of interest" description="Disordered" evidence="8">
    <location>
        <begin position="779"/>
        <end position="806"/>
    </location>
</feature>
<dbReference type="GO" id="GO:0051258">
    <property type="term" value="P:protein polymerization"/>
    <property type="evidence" value="ECO:0007669"/>
    <property type="project" value="UniProtKB-ARBA"/>
</dbReference>
<feature type="compositionally biased region" description="Low complexity" evidence="8">
    <location>
        <begin position="375"/>
        <end position="402"/>
    </location>
</feature>
<dbReference type="OrthoDB" id="1280899at2759"/>
<dbReference type="PANTHER" id="PTHR31083">
    <property type="entry name" value="UPSTREAM OF FLC PROTEIN (DUF966)"/>
    <property type="match status" value="1"/>
</dbReference>
<feature type="region of interest" description="Disordered" evidence="8">
    <location>
        <begin position="314"/>
        <end position="402"/>
    </location>
</feature>
<dbReference type="InterPro" id="IPR010369">
    <property type="entry name" value="SOK"/>
</dbReference>
<accession>A0A8T2T9Z1</accession>
<feature type="compositionally biased region" description="Polar residues" evidence="8">
    <location>
        <begin position="627"/>
        <end position="649"/>
    </location>
</feature>
<evidence type="ECO:0000256" key="7">
    <source>
        <dbReference type="ARBA" id="ARBA00024211"/>
    </source>
</evidence>
<protein>
    <recommendedName>
        <fullName evidence="9">SOSEKI DIX-like domain-containing protein</fullName>
    </recommendedName>
</protein>
<proteinExistence type="inferred from homology"/>
<reference evidence="10" key="1">
    <citation type="submission" date="2021-08" db="EMBL/GenBank/DDBJ databases">
        <title>WGS assembly of Ceratopteris richardii.</title>
        <authorList>
            <person name="Marchant D.B."/>
            <person name="Chen G."/>
            <person name="Jenkins J."/>
            <person name="Shu S."/>
            <person name="Leebens-Mack J."/>
            <person name="Grimwood J."/>
            <person name="Schmutz J."/>
            <person name="Soltis P."/>
            <person name="Soltis D."/>
            <person name="Chen Z.-H."/>
        </authorList>
    </citation>
    <scope>NUCLEOTIDE SEQUENCE</scope>
    <source>
        <strain evidence="10">Whitten #5841</strain>
        <tissue evidence="10">Leaf</tissue>
    </source>
</reference>
<evidence type="ECO:0000313" key="10">
    <source>
        <dbReference type="EMBL" id="KAH7415769.1"/>
    </source>
</evidence>
<dbReference type="Proteomes" id="UP000825935">
    <property type="component" value="Chromosome 14"/>
</dbReference>
<feature type="region of interest" description="Disordered" evidence="8">
    <location>
        <begin position="459"/>
        <end position="478"/>
    </location>
</feature>
<dbReference type="InterPro" id="IPR048351">
    <property type="entry name" value="SOK_DIX"/>
</dbReference>
<feature type="compositionally biased region" description="Polar residues" evidence="8">
    <location>
        <begin position="349"/>
        <end position="373"/>
    </location>
</feature>
<evidence type="ECO:0000256" key="1">
    <source>
        <dbReference type="ARBA" id="ARBA00004413"/>
    </source>
</evidence>
<feature type="region of interest" description="Disordered" evidence="8">
    <location>
        <begin position="74"/>
        <end position="143"/>
    </location>
</feature>
<evidence type="ECO:0000256" key="3">
    <source>
        <dbReference type="ARBA" id="ARBA00022475"/>
    </source>
</evidence>
<feature type="compositionally biased region" description="Polar residues" evidence="8">
    <location>
        <begin position="95"/>
        <end position="132"/>
    </location>
</feature>
<dbReference type="Pfam" id="PF06136">
    <property type="entry name" value="SOK"/>
    <property type="match status" value="1"/>
</dbReference>
<evidence type="ECO:0000256" key="8">
    <source>
        <dbReference type="SAM" id="MobiDB-lite"/>
    </source>
</evidence>
<feature type="compositionally biased region" description="Polar residues" evidence="8">
    <location>
        <begin position="320"/>
        <end position="335"/>
    </location>
</feature>
<feature type="compositionally biased region" description="Polar residues" evidence="8">
    <location>
        <begin position="462"/>
        <end position="476"/>
    </location>
</feature>
<feature type="compositionally biased region" description="Polar residues" evidence="8">
    <location>
        <begin position="247"/>
        <end position="259"/>
    </location>
</feature>
<evidence type="ECO:0000256" key="5">
    <source>
        <dbReference type="ARBA" id="ARBA00023136"/>
    </source>
</evidence>
<feature type="domain" description="SOSEKI DIX-like" evidence="9">
    <location>
        <begin position="146"/>
        <end position="234"/>
    </location>
</feature>
<keyword evidence="3" id="KW-1003">Cell membrane</keyword>
<dbReference type="EMBL" id="CM035419">
    <property type="protein sequence ID" value="KAH7415769.1"/>
    <property type="molecule type" value="Genomic_DNA"/>
</dbReference>
<keyword evidence="5" id="KW-0472">Membrane</keyword>
<gene>
    <name evidence="10" type="ORF">KP509_14G059700</name>
</gene>
<evidence type="ECO:0000256" key="2">
    <source>
        <dbReference type="ARBA" id="ARBA00022473"/>
    </source>
</evidence>
<comment type="similarity">
    <text evidence="7">Belongs to the SOSEKI family.</text>
</comment>